<dbReference type="Gene3D" id="2.60.40.2020">
    <property type="match status" value="1"/>
</dbReference>
<dbReference type="AlphaFoldDB" id="A0A7D6I2Y3"/>
<dbReference type="Proteomes" id="UP000510682">
    <property type="component" value="Chromosome"/>
</dbReference>
<name>A0A7D6I2Y3_9MYCO</name>
<keyword evidence="2" id="KW-0789">Thiol protease inhibitor</keyword>
<feature type="domain" description="Proteinase inhibitor I42 chagasin" evidence="4">
    <location>
        <begin position="48"/>
        <end position="136"/>
    </location>
</feature>
<gene>
    <name evidence="5" type="ORF">H0P51_17580</name>
</gene>
<evidence type="ECO:0000256" key="1">
    <source>
        <dbReference type="ARBA" id="ARBA00022690"/>
    </source>
</evidence>
<organism evidence="5 6">
    <name type="scientific">Mycobacterium vicinigordonae</name>
    <dbReference type="NCBI Taxonomy" id="1719132"/>
    <lineage>
        <taxon>Bacteria</taxon>
        <taxon>Bacillati</taxon>
        <taxon>Actinomycetota</taxon>
        <taxon>Actinomycetes</taxon>
        <taxon>Mycobacteriales</taxon>
        <taxon>Mycobacteriaceae</taxon>
        <taxon>Mycobacterium</taxon>
    </lineage>
</organism>
<keyword evidence="1" id="KW-0646">Protease inhibitor</keyword>
<keyword evidence="6" id="KW-1185">Reference proteome</keyword>
<reference evidence="5" key="1">
    <citation type="submission" date="2020-07" db="EMBL/GenBank/DDBJ databases">
        <title>Description of Mycobacterium gordonae subsp. intergordonae subsp.nov. and Mycobacterium gordonae subsp. gordonae subsp. nov.</title>
        <authorList>
            <person name="Huang H."/>
        </authorList>
    </citation>
    <scope>NUCLEOTIDE SEQUENCE [LARGE SCALE GENOMIC DNA]</scope>
    <source>
        <strain evidence="5">24T</strain>
    </source>
</reference>
<dbReference type="Pfam" id="PF09394">
    <property type="entry name" value="Inhibitor_I42"/>
    <property type="match status" value="1"/>
</dbReference>
<dbReference type="GO" id="GO:0004869">
    <property type="term" value="F:cysteine-type endopeptidase inhibitor activity"/>
    <property type="evidence" value="ECO:0007669"/>
    <property type="project" value="UniProtKB-KW"/>
</dbReference>
<proteinExistence type="predicted"/>
<evidence type="ECO:0000313" key="5">
    <source>
        <dbReference type="EMBL" id="QLL05638.1"/>
    </source>
</evidence>
<dbReference type="InterPro" id="IPR036331">
    <property type="entry name" value="Chagasin-like_sf"/>
</dbReference>
<evidence type="ECO:0000256" key="2">
    <source>
        <dbReference type="ARBA" id="ARBA00022704"/>
    </source>
</evidence>
<evidence type="ECO:0000313" key="6">
    <source>
        <dbReference type="Proteomes" id="UP000510682"/>
    </source>
</evidence>
<dbReference type="SUPFAM" id="SSF141066">
    <property type="entry name" value="ICP-like"/>
    <property type="match status" value="1"/>
</dbReference>
<evidence type="ECO:0000259" key="4">
    <source>
        <dbReference type="Pfam" id="PF09394"/>
    </source>
</evidence>
<evidence type="ECO:0000256" key="3">
    <source>
        <dbReference type="SAM" id="SignalP"/>
    </source>
</evidence>
<protein>
    <submittedName>
        <fullName evidence="5">Protease inhibitor I42 family protein</fullName>
    </submittedName>
</protein>
<keyword evidence="3" id="KW-0732">Signal</keyword>
<dbReference type="RefSeq" id="WP_180914048.1">
    <property type="nucleotide sequence ID" value="NZ_CP059165.1"/>
</dbReference>
<dbReference type="PROSITE" id="PS51257">
    <property type="entry name" value="PROKAR_LIPOPROTEIN"/>
    <property type="match status" value="1"/>
</dbReference>
<dbReference type="InterPro" id="IPR018990">
    <property type="entry name" value="Prot_inh_I42_chagasin"/>
</dbReference>
<feature type="chain" id="PRO_5028469446" evidence="3">
    <location>
        <begin position="25"/>
        <end position="139"/>
    </location>
</feature>
<sequence>MRIRLLALATALLMLVACSSPSKSSTKTINVSIDEVLQQNVITRDITLAVSDTLKLTLGANHSTPYRWTADPKIGDGTILRQGSHEYFHGDTDRVGAPGTEVWTFTALRPGETTIVASYGPIVGDAAPSCTFTANVTVH</sequence>
<reference evidence="5" key="2">
    <citation type="submission" date="2020-07" db="EMBL/GenBank/DDBJ databases">
        <authorList>
            <person name="Yu X."/>
        </authorList>
    </citation>
    <scope>NUCLEOTIDE SEQUENCE [LARGE SCALE GENOMIC DNA]</scope>
    <source>
        <strain evidence="5">24T</strain>
    </source>
</reference>
<dbReference type="KEGG" id="mgor:H0P51_17580"/>
<dbReference type="EMBL" id="CP059165">
    <property type="protein sequence ID" value="QLL05638.1"/>
    <property type="molecule type" value="Genomic_DNA"/>
</dbReference>
<accession>A0A7D6I2Y3</accession>
<feature type="signal peptide" evidence="3">
    <location>
        <begin position="1"/>
        <end position="24"/>
    </location>
</feature>